<dbReference type="InterPro" id="IPR036388">
    <property type="entry name" value="WH-like_DNA-bd_sf"/>
</dbReference>
<evidence type="ECO:0000256" key="3">
    <source>
        <dbReference type="ARBA" id="ARBA00023082"/>
    </source>
</evidence>
<keyword evidence="9" id="KW-1185">Reference proteome</keyword>
<feature type="domain" description="RNA polymerase sigma-70 region 2" evidence="6">
    <location>
        <begin position="19"/>
        <end position="81"/>
    </location>
</feature>
<dbReference type="PANTHER" id="PTHR43133">
    <property type="entry name" value="RNA POLYMERASE ECF-TYPE SIGMA FACTO"/>
    <property type="match status" value="1"/>
</dbReference>
<dbReference type="InterPro" id="IPR013325">
    <property type="entry name" value="RNA_pol_sigma_r2"/>
</dbReference>
<keyword evidence="3" id="KW-0731">Sigma factor</keyword>
<dbReference type="Pfam" id="PF08281">
    <property type="entry name" value="Sigma70_r4_2"/>
    <property type="match status" value="1"/>
</dbReference>
<evidence type="ECO:0000256" key="2">
    <source>
        <dbReference type="ARBA" id="ARBA00023015"/>
    </source>
</evidence>
<keyword evidence="4" id="KW-0238">DNA-binding</keyword>
<dbReference type="EMBL" id="JBHSFW010000001">
    <property type="protein sequence ID" value="MFC4618496.1"/>
    <property type="molecule type" value="Genomic_DNA"/>
</dbReference>
<sequence>MALPVEQEFPESFTEAVTPFLSDLRRYCLSLKATVWDGEDLMQETLLKAFKSWKKARKSPTKAYLFRIASNTWIDDNRQRKLDEKTMENVGEFADLDAEASSDLSQSVSVLLKELSLTQRTALLLIEGYGFSARQAAQALGTTEGAVKAALHRARKKLKRVRLSSLETDDASVLAYVEAFHSGEPERIIQLYRKETGGQIMNAFGDCSVGLTKALSPVMTVQWLCAGKTRYALVSIIKNGKRFVVPFLQTECLGVLMMSETLDAMVLAA</sequence>
<evidence type="ECO:0000256" key="4">
    <source>
        <dbReference type="ARBA" id="ARBA00023125"/>
    </source>
</evidence>
<reference evidence="9" key="1">
    <citation type="journal article" date="2019" name="Int. J. Syst. Evol. Microbiol.">
        <title>The Global Catalogue of Microorganisms (GCM) 10K type strain sequencing project: providing services to taxonomists for standard genome sequencing and annotation.</title>
        <authorList>
            <consortium name="The Broad Institute Genomics Platform"/>
            <consortium name="The Broad Institute Genome Sequencing Center for Infectious Disease"/>
            <person name="Wu L."/>
            <person name="Ma J."/>
        </authorList>
    </citation>
    <scope>NUCLEOTIDE SEQUENCE [LARGE SCALE GENOMIC DNA]</scope>
    <source>
        <strain evidence="9">CGMCC 1.16306</strain>
    </source>
</reference>
<dbReference type="InterPro" id="IPR014284">
    <property type="entry name" value="RNA_pol_sigma-70_dom"/>
</dbReference>
<dbReference type="Proteomes" id="UP001596022">
    <property type="component" value="Unassembled WGS sequence"/>
</dbReference>
<evidence type="ECO:0000259" key="7">
    <source>
        <dbReference type="Pfam" id="PF08281"/>
    </source>
</evidence>
<dbReference type="InterPro" id="IPR007627">
    <property type="entry name" value="RNA_pol_sigma70_r2"/>
</dbReference>
<gene>
    <name evidence="8" type="ORF">ACFO4N_07080</name>
</gene>
<dbReference type="PANTHER" id="PTHR43133:SF8">
    <property type="entry name" value="RNA POLYMERASE SIGMA FACTOR HI_1459-RELATED"/>
    <property type="match status" value="1"/>
</dbReference>
<evidence type="ECO:0000313" key="9">
    <source>
        <dbReference type="Proteomes" id="UP001596022"/>
    </source>
</evidence>
<dbReference type="Gene3D" id="1.10.10.10">
    <property type="entry name" value="Winged helix-like DNA-binding domain superfamily/Winged helix DNA-binding domain"/>
    <property type="match status" value="1"/>
</dbReference>
<dbReference type="InterPro" id="IPR013249">
    <property type="entry name" value="RNA_pol_sigma70_r4_t2"/>
</dbReference>
<organism evidence="8 9">
    <name type="scientific">Camelliibacillus cellulosilyticus</name>
    <dbReference type="NCBI Taxonomy" id="2174486"/>
    <lineage>
        <taxon>Bacteria</taxon>
        <taxon>Bacillati</taxon>
        <taxon>Bacillota</taxon>
        <taxon>Bacilli</taxon>
        <taxon>Bacillales</taxon>
        <taxon>Sporolactobacillaceae</taxon>
        <taxon>Camelliibacillus</taxon>
    </lineage>
</organism>
<dbReference type="RefSeq" id="WP_376845478.1">
    <property type="nucleotide sequence ID" value="NZ_JBHSFW010000001.1"/>
</dbReference>
<evidence type="ECO:0000256" key="5">
    <source>
        <dbReference type="ARBA" id="ARBA00023163"/>
    </source>
</evidence>
<dbReference type="InterPro" id="IPR039425">
    <property type="entry name" value="RNA_pol_sigma-70-like"/>
</dbReference>
<evidence type="ECO:0000256" key="1">
    <source>
        <dbReference type="ARBA" id="ARBA00010641"/>
    </source>
</evidence>
<name>A0ABV9GNI3_9BACL</name>
<comment type="caution">
    <text evidence="8">The sequence shown here is derived from an EMBL/GenBank/DDBJ whole genome shotgun (WGS) entry which is preliminary data.</text>
</comment>
<dbReference type="SUPFAM" id="SSF88659">
    <property type="entry name" value="Sigma3 and sigma4 domains of RNA polymerase sigma factors"/>
    <property type="match status" value="1"/>
</dbReference>
<dbReference type="Gene3D" id="1.10.1740.10">
    <property type="match status" value="1"/>
</dbReference>
<keyword evidence="2" id="KW-0805">Transcription regulation</keyword>
<evidence type="ECO:0000313" key="8">
    <source>
        <dbReference type="EMBL" id="MFC4618496.1"/>
    </source>
</evidence>
<evidence type="ECO:0000259" key="6">
    <source>
        <dbReference type="Pfam" id="PF04542"/>
    </source>
</evidence>
<comment type="similarity">
    <text evidence="1">Belongs to the sigma-70 factor family. ECF subfamily.</text>
</comment>
<dbReference type="NCBIfam" id="TIGR02937">
    <property type="entry name" value="sigma70-ECF"/>
    <property type="match status" value="1"/>
</dbReference>
<feature type="domain" description="RNA polymerase sigma factor 70 region 4 type 2" evidence="7">
    <location>
        <begin position="108"/>
        <end position="158"/>
    </location>
</feature>
<proteinExistence type="inferred from homology"/>
<dbReference type="CDD" id="cd06171">
    <property type="entry name" value="Sigma70_r4"/>
    <property type="match status" value="1"/>
</dbReference>
<accession>A0ABV9GNI3</accession>
<protein>
    <submittedName>
        <fullName evidence="8">RNA polymerase sigma factor</fullName>
    </submittedName>
</protein>
<dbReference type="SUPFAM" id="SSF88946">
    <property type="entry name" value="Sigma2 domain of RNA polymerase sigma factors"/>
    <property type="match status" value="1"/>
</dbReference>
<dbReference type="InterPro" id="IPR013324">
    <property type="entry name" value="RNA_pol_sigma_r3/r4-like"/>
</dbReference>
<dbReference type="Pfam" id="PF04542">
    <property type="entry name" value="Sigma70_r2"/>
    <property type="match status" value="1"/>
</dbReference>
<keyword evidence="5" id="KW-0804">Transcription</keyword>